<reference evidence="3 4" key="1">
    <citation type="submission" date="2019-04" db="EMBL/GenBank/DDBJ databases">
        <title>Lacinutrix sp. nov., isolated from marine water.</title>
        <authorList>
            <person name="Kim W."/>
        </authorList>
    </citation>
    <scope>NUCLEOTIDE SEQUENCE [LARGE SCALE GENOMIC DNA]</scope>
    <source>
        <strain evidence="3 4">CAU 1491</strain>
    </source>
</reference>
<evidence type="ECO:0000313" key="3">
    <source>
        <dbReference type="EMBL" id="TJY37760.1"/>
    </source>
</evidence>
<evidence type="ECO:0000256" key="1">
    <source>
        <dbReference type="SAM" id="SignalP"/>
    </source>
</evidence>
<evidence type="ECO:0000259" key="2">
    <source>
        <dbReference type="Pfam" id="PF16472"/>
    </source>
</evidence>
<dbReference type="PANTHER" id="PTHR36842:SF1">
    <property type="entry name" value="PROTEIN TOLB"/>
    <property type="match status" value="1"/>
</dbReference>
<comment type="caution">
    <text evidence="3">The sequence shown here is derived from an EMBL/GenBank/DDBJ whole genome shotgun (WGS) entry which is preliminary data.</text>
</comment>
<keyword evidence="1" id="KW-0732">Signal</keyword>
<dbReference type="Pfam" id="PF16472">
    <property type="entry name" value="DUF5050"/>
    <property type="match status" value="1"/>
</dbReference>
<feature type="signal peptide" evidence="1">
    <location>
        <begin position="1"/>
        <end position="25"/>
    </location>
</feature>
<feature type="domain" description="Prolow-density lipoprotein receptor-related protein 1-like beta-propeller" evidence="2">
    <location>
        <begin position="70"/>
        <end position="250"/>
    </location>
</feature>
<gene>
    <name evidence="3" type="ORF">E5167_00470</name>
</gene>
<dbReference type="PANTHER" id="PTHR36842">
    <property type="entry name" value="PROTEIN TOLB HOMOLOG"/>
    <property type="match status" value="1"/>
</dbReference>
<evidence type="ECO:0000313" key="4">
    <source>
        <dbReference type="Proteomes" id="UP000307657"/>
    </source>
</evidence>
<proteinExistence type="predicted"/>
<dbReference type="InterPro" id="IPR011042">
    <property type="entry name" value="6-blade_b-propeller_TolB-like"/>
</dbReference>
<keyword evidence="4" id="KW-1185">Reference proteome</keyword>
<name>A0A4U0F0L9_9FLAO</name>
<sequence length="286" mass="32574">MKIMKKSILFCVLFTNLFLASCSYAQEKIVFVKNREIHSMDPDGGNIKQLTNYKVPGHTPISCRPSISKSGKICYIYDPLKHGWMSTYIMNIDGSNKRRLTNEPKSKDSGTWNSTISPNGHYVVFSSLRTNNHEKIYRMNIDGSELISISNNTKGYPKWSPDSKYIIYETSNSIKGNDIVITDINGNNKKTLIKSKDNLRYPTFSKDGKMIAFIKQKSNYAELIVANSNGKNQKKLLDIDKWSRISFSSDSKSIVFVSKNERISTINLDGTDYKELTKGRDPVWSF</sequence>
<protein>
    <submittedName>
        <fullName evidence="3">DUF5050 domain-containing protein</fullName>
    </submittedName>
</protein>
<accession>A0A4U0F0L9</accession>
<organism evidence="3 4">
    <name type="scientific">Pontimicrobium aquaticum</name>
    <dbReference type="NCBI Taxonomy" id="2565367"/>
    <lineage>
        <taxon>Bacteria</taxon>
        <taxon>Pseudomonadati</taxon>
        <taxon>Bacteroidota</taxon>
        <taxon>Flavobacteriia</taxon>
        <taxon>Flavobacteriales</taxon>
        <taxon>Flavobacteriaceae</taxon>
        <taxon>Pontimicrobium</taxon>
    </lineage>
</organism>
<dbReference type="Gene3D" id="2.120.10.30">
    <property type="entry name" value="TolB, C-terminal domain"/>
    <property type="match status" value="2"/>
</dbReference>
<dbReference type="AlphaFoldDB" id="A0A4U0F0L9"/>
<dbReference type="InterPro" id="IPR032485">
    <property type="entry name" value="LRP1-like_beta_prop"/>
</dbReference>
<dbReference type="OrthoDB" id="9815657at2"/>
<dbReference type="EMBL" id="SUPL01000001">
    <property type="protein sequence ID" value="TJY37760.1"/>
    <property type="molecule type" value="Genomic_DNA"/>
</dbReference>
<dbReference type="Proteomes" id="UP000307657">
    <property type="component" value="Unassembled WGS sequence"/>
</dbReference>
<dbReference type="SUPFAM" id="SSF69304">
    <property type="entry name" value="Tricorn protease N-terminal domain"/>
    <property type="match status" value="1"/>
</dbReference>
<dbReference type="PROSITE" id="PS51257">
    <property type="entry name" value="PROKAR_LIPOPROTEIN"/>
    <property type="match status" value="1"/>
</dbReference>
<feature type="chain" id="PRO_5021028243" evidence="1">
    <location>
        <begin position="26"/>
        <end position="286"/>
    </location>
</feature>